<keyword evidence="2" id="KW-1185">Reference proteome</keyword>
<organism evidence="1 2">
    <name type="scientific">Natronobacterium haloterrestre</name>
    <name type="common">Halobiforma haloterrestris</name>
    <dbReference type="NCBI Taxonomy" id="148448"/>
    <lineage>
        <taxon>Archaea</taxon>
        <taxon>Methanobacteriati</taxon>
        <taxon>Methanobacteriota</taxon>
        <taxon>Stenosarchaea group</taxon>
        <taxon>Halobacteria</taxon>
        <taxon>Halobacteriales</taxon>
        <taxon>Natrialbaceae</taxon>
        <taxon>Natronobacterium</taxon>
    </lineage>
</organism>
<dbReference type="Proteomes" id="UP000199161">
    <property type="component" value="Unassembled WGS sequence"/>
</dbReference>
<evidence type="ECO:0000313" key="2">
    <source>
        <dbReference type="Proteomes" id="UP000199161"/>
    </source>
</evidence>
<sequence>MALTRSALEAAVADYREEEPFYPVEREGIETLPSAFRTGEFGWRDAAWVVRWYYRRSLGAIPNAERRRHEDAFERNAFDDVRDAIVAAATAIDRDDRSSAIAEPVDRLTALEGVDVPVASAFLFFGAPVCCIVVGEREWETLRTHGHLERPYPESPSLADYRTYLDRCRSLAERFDRDMWWLYRGLWRLGQGDGDGT</sequence>
<gene>
    <name evidence="1" type="ORF">SAMN05444422_11017</name>
</gene>
<proteinExistence type="predicted"/>
<reference evidence="2" key="1">
    <citation type="submission" date="2016-10" db="EMBL/GenBank/DDBJ databases">
        <authorList>
            <person name="Varghese N."/>
            <person name="Submissions S."/>
        </authorList>
    </citation>
    <scope>NUCLEOTIDE SEQUENCE [LARGE SCALE GENOMIC DNA]</scope>
    <source>
        <strain evidence="2">DSM 13078</strain>
    </source>
</reference>
<dbReference type="RefSeq" id="WP_089789304.1">
    <property type="nucleotide sequence ID" value="NZ_FOKW01000010.1"/>
</dbReference>
<name>A0A1I1JZC6_NATHA</name>
<accession>A0A1I1JZC6</accession>
<evidence type="ECO:0000313" key="1">
    <source>
        <dbReference type="EMBL" id="SFC54047.1"/>
    </source>
</evidence>
<dbReference type="OrthoDB" id="155576at2157"/>
<dbReference type="AlphaFoldDB" id="A0A1I1JZC6"/>
<protein>
    <submittedName>
        <fullName evidence="1">Uncharacterized protein</fullName>
    </submittedName>
</protein>
<dbReference type="EMBL" id="FOKW01000010">
    <property type="protein sequence ID" value="SFC54047.1"/>
    <property type="molecule type" value="Genomic_DNA"/>
</dbReference>